<feature type="region of interest" description="Disordered" evidence="1">
    <location>
        <begin position="226"/>
        <end position="245"/>
    </location>
</feature>
<dbReference type="PROSITE" id="PS51257">
    <property type="entry name" value="PROKAR_LIPOPROTEIN"/>
    <property type="match status" value="1"/>
</dbReference>
<evidence type="ECO:0000313" key="3">
    <source>
        <dbReference type="EMBL" id="HIZ37430.1"/>
    </source>
</evidence>
<accession>A0A9D2J564</accession>
<comment type="caution">
    <text evidence="3">The sequence shown here is derived from an EMBL/GenBank/DDBJ whole genome shotgun (WGS) entry which is preliminary data.</text>
</comment>
<proteinExistence type="predicted"/>
<keyword evidence="2" id="KW-0732">Signal</keyword>
<feature type="compositionally biased region" description="Polar residues" evidence="1">
    <location>
        <begin position="231"/>
        <end position="245"/>
    </location>
</feature>
<organism evidence="3 4">
    <name type="scientific">Candidatus Ruania gallistercoris</name>
    <dbReference type="NCBI Taxonomy" id="2838746"/>
    <lineage>
        <taxon>Bacteria</taxon>
        <taxon>Bacillati</taxon>
        <taxon>Actinomycetota</taxon>
        <taxon>Actinomycetes</taxon>
        <taxon>Micrococcales</taxon>
        <taxon>Ruaniaceae</taxon>
        <taxon>Ruania</taxon>
    </lineage>
</organism>
<evidence type="ECO:0000256" key="1">
    <source>
        <dbReference type="SAM" id="MobiDB-lite"/>
    </source>
</evidence>
<dbReference type="AlphaFoldDB" id="A0A9D2J564"/>
<reference evidence="3" key="2">
    <citation type="submission" date="2021-04" db="EMBL/GenBank/DDBJ databases">
        <authorList>
            <person name="Gilroy R."/>
        </authorList>
    </citation>
    <scope>NUCLEOTIDE SEQUENCE</scope>
    <source>
        <strain evidence="3">ChiGjej4B4-7305</strain>
    </source>
</reference>
<reference evidence="3" key="1">
    <citation type="journal article" date="2021" name="PeerJ">
        <title>Extensive microbial diversity within the chicken gut microbiome revealed by metagenomics and culture.</title>
        <authorList>
            <person name="Gilroy R."/>
            <person name="Ravi A."/>
            <person name="Getino M."/>
            <person name="Pursley I."/>
            <person name="Horton D.L."/>
            <person name="Alikhan N.F."/>
            <person name="Baker D."/>
            <person name="Gharbi K."/>
            <person name="Hall N."/>
            <person name="Watson M."/>
            <person name="Adriaenssens E.M."/>
            <person name="Foster-Nyarko E."/>
            <person name="Jarju S."/>
            <person name="Secka A."/>
            <person name="Antonio M."/>
            <person name="Oren A."/>
            <person name="Chaudhuri R.R."/>
            <person name="La Ragione R."/>
            <person name="Hildebrand F."/>
            <person name="Pallen M.J."/>
        </authorList>
    </citation>
    <scope>NUCLEOTIDE SEQUENCE</scope>
    <source>
        <strain evidence="3">ChiGjej4B4-7305</strain>
    </source>
</reference>
<gene>
    <name evidence="3" type="ORF">H9815_16765</name>
</gene>
<feature type="chain" id="PRO_5039730310" evidence="2">
    <location>
        <begin position="23"/>
        <end position="245"/>
    </location>
</feature>
<name>A0A9D2J564_9MICO</name>
<evidence type="ECO:0000256" key="2">
    <source>
        <dbReference type="SAM" id="SignalP"/>
    </source>
</evidence>
<dbReference type="Proteomes" id="UP000824037">
    <property type="component" value="Unassembled WGS sequence"/>
</dbReference>
<protein>
    <submittedName>
        <fullName evidence="3">Uncharacterized protein</fullName>
    </submittedName>
</protein>
<evidence type="ECO:0000313" key="4">
    <source>
        <dbReference type="Proteomes" id="UP000824037"/>
    </source>
</evidence>
<dbReference type="EMBL" id="DXBY01000287">
    <property type="protein sequence ID" value="HIZ37430.1"/>
    <property type="molecule type" value="Genomic_DNA"/>
</dbReference>
<sequence>MTRSARPRFAVTILVGGLLATAATGCSMVGVGVNESDAARAAAEEHVNLIASGDDPEALWQSAITESPAQLRAASDMLAGANERIEVLEVGEAEPLDHHPQVPYNSDLDSGEARQVAVSYRLAGTDHDATVILAPHESRPLDEAQSWAVLTPLAGAVTLTPAGLGSIVLDTYVGGMDAQVGDDYSEGSLLLYPGLYEVEQRADPYLASAAEELSIIAAETIELPELPPEGTSETVSELTDNLVAT</sequence>
<feature type="signal peptide" evidence="2">
    <location>
        <begin position="1"/>
        <end position="22"/>
    </location>
</feature>